<evidence type="ECO:0000313" key="3">
    <source>
        <dbReference type="EMBL" id="KAJ7367480.1"/>
    </source>
</evidence>
<feature type="compositionally biased region" description="Polar residues" evidence="2">
    <location>
        <begin position="531"/>
        <end position="544"/>
    </location>
</feature>
<organism evidence="3 4">
    <name type="scientific">Mycena albidolilacea</name>
    <dbReference type="NCBI Taxonomy" id="1033008"/>
    <lineage>
        <taxon>Eukaryota</taxon>
        <taxon>Fungi</taxon>
        <taxon>Dikarya</taxon>
        <taxon>Basidiomycota</taxon>
        <taxon>Agaricomycotina</taxon>
        <taxon>Agaricomycetes</taxon>
        <taxon>Agaricomycetidae</taxon>
        <taxon>Agaricales</taxon>
        <taxon>Marasmiineae</taxon>
        <taxon>Mycenaceae</taxon>
        <taxon>Mycena</taxon>
    </lineage>
</organism>
<evidence type="ECO:0000256" key="1">
    <source>
        <dbReference type="SAM" id="Coils"/>
    </source>
</evidence>
<dbReference type="Proteomes" id="UP001218218">
    <property type="component" value="Unassembled WGS sequence"/>
</dbReference>
<evidence type="ECO:0000313" key="4">
    <source>
        <dbReference type="Proteomes" id="UP001218218"/>
    </source>
</evidence>
<gene>
    <name evidence="3" type="ORF">DFH08DRAFT_927992</name>
</gene>
<feature type="region of interest" description="Disordered" evidence="2">
    <location>
        <begin position="650"/>
        <end position="675"/>
    </location>
</feature>
<dbReference type="EMBL" id="JARIHO010000001">
    <property type="protein sequence ID" value="KAJ7367480.1"/>
    <property type="molecule type" value="Genomic_DNA"/>
</dbReference>
<keyword evidence="4" id="KW-1185">Reference proteome</keyword>
<name>A0AAD7F693_9AGAR</name>
<proteinExistence type="predicted"/>
<dbReference type="AlphaFoldDB" id="A0AAD7F693"/>
<feature type="coiled-coil region" evidence="1">
    <location>
        <begin position="1"/>
        <end position="28"/>
    </location>
</feature>
<evidence type="ECO:0000256" key="2">
    <source>
        <dbReference type="SAM" id="MobiDB-lite"/>
    </source>
</evidence>
<protein>
    <submittedName>
        <fullName evidence="3">Uncharacterized protein</fullName>
    </submittedName>
</protein>
<sequence length="819" mass="92672">MVAQEDKIAVQENKIAALEQENSKLWQEIHRLKGPRFPPEIFSLIVESAREDKKALETFSLVCFRWMCITRKILFARIPLDLRQVILWGNKRQLLPLLDNPQCTLFPHVQALTIRVEYDDESEDDDDDEEPMTAAAWLEHFVLHIDKFTALKTLNLGYLGVIAGAMPPTLKRAIRELEIDQPWNVRLRMSALASFISHFTNLMTLTVCGNLSGESTDLLDTNEVLSPPPSSITKLVFTLWDGSAHTVLKWFTDLHTGDIKSLVAADLPTSHPVEFRHFIVRFGMSLCELGMSFSGNNNMVYLRNSPYLVTVKHIRIQFHDKLHWLLNIIAQLPQTVEEITLFLSINDWFGITDDNYATPATWSQLDNTLVGETFPSLQKITVFIASDLSEEDAEEVWQLLPRCAEEKILTAQAWLYWNTSRGFHSLRSLRHDESTAKPAQTKRTTYAVSTIKCTLPAHRNPIRKRLIVIAACVVARLLDEAVGLLSAVISSCEGGGQTLCPRRAARVTKDGVRQDRSLRAGSLQMEDKKTATSSYRPHGAQSSVSLTKLRCPRRRWDLRVEGTTGESATRLLVVEHEEALLKNPRPTGRVNEKRTASLRAKKGTRLGKTCGRPTRACRVEGAAESIMLLPPHRGPQRTRIARFEVAKMGGDASSLSGTRRREMRGQAKQSVDERNGMGERTHRLVDKIRDLNCRPVLRLARFALVNARRALGLNSQGSEDVREGRQCTVFTAKTRSARRDRSKYIRRFGVVLRIRDSAGADRSRGGNPYLRCVSDMRYRRKRYQAHLGGDRMVGRVGTGAEKKRKGYIQLLRTCLHSRS</sequence>
<accession>A0AAD7F693</accession>
<keyword evidence="1" id="KW-0175">Coiled coil</keyword>
<reference evidence="3" key="1">
    <citation type="submission" date="2023-03" db="EMBL/GenBank/DDBJ databases">
        <title>Massive genome expansion in bonnet fungi (Mycena s.s.) driven by repeated elements and novel gene families across ecological guilds.</title>
        <authorList>
            <consortium name="Lawrence Berkeley National Laboratory"/>
            <person name="Harder C.B."/>
            <person name="Miyauchi S."/>
            <person name="Viragh M."/>
            <person name="Kuo A."/>
            <person name="Thoen E."/>
            <person name="Andreopoulos B."/>
            <person name="Lu D."/>
            <person name="Skrede I."/>
            <person name="Drula E."/>
            <person name="Henrissat B."/>
            <person name="Morin E."/>
            <person name="Kohler A."/>
            <person name="Barry K."/>
            <person name="LaButti K."/>
            <person name="Morin E."/>
            <person name="Salamov A."/>
            <person name="Lipzen A."/>
            <person name="Mereny Z."/>
            <person name="Hegedus B."/>
            <person name="Baldrian P."/>
            <person name="Stursova M."/>
            <person name="Weitz H."/>
            <person name="Taylor A."/>
            <person name="Grigoriev I.V."/>
            <person name="Nagy L.G."/>
            <person name="Martin F."/>
            <person name="Kauserud H."/>
        </authorList>
    </citation>
    <scope>NUCLEOTIDE SEQUENCE</scope>
    <source>
        <strain evidence="3">CBHHK002</strain>
    </source>
</reference>
<feature type="region of interest" description="Disordered" evidence="2">
    <location>
        <begin position="510"/>
        <end position="544"/>
    </location>
</feature>
<comment type="caution">
    <text evidence="3">The sequence shown here is derived from an EMBL/GenBank/DDBJ whole genome shotgun (WGS) entry which is preliminary data.</text>
</comment>
<feature type="compositionally biased region" description="Basic and acidic residues" evidence="2">
    <location>
        <begin position="659"/>
        <end position="675"/>
    </location>
</feature>